<accession>A0A1F2WJT2</accession>
<sequence length="137" mass="15940">MCGRDENVTTYGIYPPEYTYDGTGRSTATWMIDAAHFFTKDYCDTCVASARKKNVRHAAFVFFLPTVGLMRLWKFSRCSQQEMGDMMAASVRAHDRHPLEKHILWPYGAENNCSLEPYLTREAAEKRMRKQQETRGW</sequence>
<proteinExistence type="predicted"/>
<dbReference type="EMBL" id="MELK01000037">
    <property type="protein sequence ID" value="OFW57118.1"/>
    <property type="molecule type" value="Genomic_DNA"/>
</dbReference>
<evidence type="ECO:0000313" key="2">
    <source>
        <dbReference type="Proteomes" id="UP000177876"/>
    </source>
</evidence>
<reference evidence="1 2" key="1">
    <citation type="journal article" date="2016" name="Nat. Commun.">
        <title>Thousands of microbial genomes shed light on interconnected biogeochemical processes in an aquifer system.</title>
        <authorList>
            <person name="Anantharaman K."/>
            <person name="Brown C.T."/>
            <person name="Hug L.A."/>
            <person name="Sharon I."/>
            <person name="Castelle C.J."/>
            <person name="Probst A.J."/>
            <person name="Thomas B.C."/>
            <person name="Singh A."/>
            <person name="Wilkins M.J."/>
            <person name="Karaoz U."/>
            <person name="Brodie E.L."/>
            <person name="Williams K.H."/>
            <person name="Hubbard S.S."/>
            <person name="Banfield J.F."/>
        </authorList>
    </citation>
    <scope>NUCLEOTIDE SEQUENCE [LARGE SCALE GENOMIC DNA]</scope>
</reference>
<dbReference type="Proteomes" id="UP000177876">
    <property type="component" value="Unassembled WGS sequence"/>
</dbReference>
<comment type="caution">
    <text evidence="1">The sequence shown here is derived from an EMBL/GenBank/DDBJ whole genome shotgun (WGS) entry which is preliminary data.</text>
</comment>
<gene>
    <name evidence="1" type="ORF">A2Y75_01990</name>
</gene>
<protein>
    <submittedName>
        <fullName evidence="1">Uncharacterized protein</fullName>
    </submittedName>
</protein>
<organism evidence="1 2">
    <name type="scientific">Candidatus Solincola sediminis</name>
    <dbReference type="NCBI Taxonomy" id="1797199"/>
    <lineage>
        <taxon>Bacteria</taxon>
        <taxon>Bacillati</taxon>
        <taxon>Actinomycetota</taxon>
        <taxon>Candidatus Geothermincolia</taxon>
        <taxon>Candidatus Geothermincolales</taxon>
        <taxon>Candidatus Geothermincolaceae</taxon>
        <taxon>Candidatus Solincola</taxon>
    </lineage>
</organism>
<name>A0A1F2WJT2_9ACTN</name>
<evidence type="ECO:0000313" key="1">
    <source>
        <dbReference type="EMBL" id="OFW57118.1"/>
    </source>
</evidence>
<dbReference type="AlphaFoldDB" id="A0A1F2WJT2"/>